<name>A1ZK34_MICM2</name>
<evidence type="ECO:0000313" key="1">
    <source>
        <dbReference type="EMBL" id="EAY29060.1"/>
    </source>
</evidence>
<protein>
    <submittedName>
        <fullName evidence="1">Uncharacterized protein</fullName>
    </submittedName>
</protein>
<reference evidence="1 2" key="1">
    <citation type="submission" date="2007-01" db="EMBL/GenBank/DDBJ databases">
        <authorList>
            <person name="Haygood M."/>
            <person name="Podell S."/>
            <person name="Anderson C."/>
            <person name="Hopkinson B."/>
            <person name="Roe K."/>
            <person name="Barbeau K."/>
            <person name="Gaasterland T."/>
            <person name="Ferriera S."/>
            <person name="Johnson J."/>
            <person name="Kravitz S."/>
            <person name="Beeson K."/>
            <person name="Sutton G."/>
            <person name="Rogers Y.-H."/>
            <person name="Friedman R."/>
            <person name="Frazier M."/>
            <person name="Venter J.C."/>
        </authorList>
    </citation>
    <scope>NUCLEOTIDE SEQUENCE [LARGE SCALE GENOMIC DNA]</scope>
    <source>
        <strain evidence="1 2">ATCC 23134</strain>
    </source>
</reference>
<gene>
    <name evidence="1" type="ORF">M23134_02251</name>
</gene>
<dbReference type="AlphaFoldDB" id="A1ZK34"/>
<accession>A1ZK34</accession>
<dbReference type="Proteomes" id="UP000004095">
    <property type="component" value="Unassembled WGS sequence"/>
</dbReference>
<organism evidence="1 2">
    <name type="scientific">Microscilla marina ATCC 23134</name>
    <dbReference type="NCBI Taxonomy" id="313606"/>
    <lineage>
        <taxon>Bacteria</taxon>
        <taxon>Pseudomonadati</taxon>
        <taxon>Bacteroidota</taxon>
        <taxon>Cytophagia</taxon>
        <taxon>Cytophagales</taxon>
        <taxon>Microscillaceae</taxon>
        <taxon>Microscilla</taxon>
    </lineage>
</organism>
<sequence>MLTPDLIAQTSPQGKYMVKFKDQTIRYWGTLEIKKFNTFEFRARSKEMNCKFSLGQWISQEDTLTLNSFKENELPDQFQFQTLFCKWWPFEQKRLLIKKNKLIVLRKNQRGKWRKGKAYRRK</sequence>
<proteinExistence type="predicted"/>
<keyword evidence="2" id="KW-1185">Reference proteome</keyword>
<comment type="caution">
    <text evidence="1">The sequence shown here is derived from an EMBL/GenBank/DDBJ whole genome shotgun (WGS) entry which is preliminary data.</text>
</comment>
<dbReference type="EMBL" id="AAWS01000012">
    <property type="protein sequence ID" value="EAY29060.1"/>
    <property type="molecule type" value="Genomic_DNA"/>
</dbReference>
<evidence type="ECO:0000313" key="2">
    <source>
        <dbReference type="Proteomes" id="UP000004095"/>
    </source>
</evidence>